<feature type="region of interest" description="Disordered" evidence="1">
    <location>
        <begin position="1"/>
        <end position="24"/>
    </location>
</feature>
<evidence type="ECO:0000313" key="2">
    <source>
        <dbReference type="EMBL" id="GIX94480.1"/>
    </source>
</evidence>
<dbReference type="Proteomes" id="UP001054837">
    <property type="component" value="Unassembled WGS sequence"/>
</dbReference>
<organism evidence="2 3">
    <name type="scientific">Caerostris darwini</name>
    <dbReference type="NCBI Taxonomy" id="1538125"/>
    <lineage>
        <taxon>Eukaryota</taxon>
        <taxon>Metazoa</taxon>
        <taxon>Ecdysozoa</taxon>
        <taxon>Arthropoda</taxon>
        <taxon>Chelicerata</taxon>
        <taxon>Arachnida</taxon>
        <taxon>Araneae</taxon>
        <taxon>Araneomorphae</taxon>
        <taxon>Entelegynae</taxon>
        <taxon>Araneoidea</taxon>
        <taxon>Araneidae</taxon>
        <taxon>Caerostris</taxon>
    </lineage>
</organism>
<feature type="compositionally biased region" description="Basic residues" evidence="1">
    <location>
        <begin position="76"/>
        <end position="90"/>
    </location>
</feature>
<sequence length="130" mass="15119">MMTEGMDFCSADRQSPFQDPLTPLTSDRNGQEQLPDYMCGIIHQHEKVIENYQMELSYHLMYLRHTTVLSTPREKGSHRKSRHTAQQKIRHHEEQVRLLGSCPKINCNIHRSNNVKEIIASNSTTNTSRK</sequence>
<keyword evidence="3" id="KW-1185">Reference proteome</keyword>
<name>A0AAV4PBA4_9ARAC</name>
<protein>
    <submittedName>
        <fullName evidence="2">Uncharacterized protein</fullName>
    </submittedName>
</protein>
<comment type="caution">
    <text evidence="2">The sequence shown here is derived from an EMBL/GenBank/DDBJ whole genome shotgun (WGS) entry which is preliminary data.</text>
</comment>
<evidence type="ECO:0000313" key="3">
    <source>
        <dbReference type="Proteomes" id="UP001054837"/>
    </source>
</evidence>
<proteinExistence type="predicted"/>
<dbReference type="EMBL" id="BPLQ01002614">
    <property type="protein sequence ID" value="GIX94480.1"/>
    <property type="molecule type" value="Genomic_DNA"/>
</dbReference>
<reference evidence="2 3" key="1">
    <citation type="submission" date="2021-06" db="EMBL/GenBank/DDBJ databases">
        <title>Caerostris darwini draft genome.</title>
        <authorList>
            <person name="Kono N."/>
            <person name="Arakawa K."/>
        </authorList>
    </citation>
    <scope>NUCLEOTIDE SEQUENCE [LARGE SCALE GENOMIC DNA]</scope>
</reference>
<accession>A0AAV4PBA4</accession>
<evidence type="ECO:0000256" key="1">
    <source>
        <dbReference type="SAM" id="MobiDB-lite"/>
    </source>
</evidence>
<feature type="region of interest" description="Disordered" evidence="1">
    <location>
        <begin position="70"/>
        <end position="90"/>
    </location>
</feature>
<feature type="compositionally biased region" description="Polar residues" evidence="1">
    <location>
        <begin position="12"/>
        <end position="24"/>
    </location>
</feature>
<gene>
    <name evidence="2" type="ORF">CDAR_206241</name>
</gene>
<dbReference type="AlphaFoldDB" id="A0AAV4PBA4"/>